<feature type="domain" description="Mur ligase N-terminal catalytic" evidence="12">
    <location>
        <begin position="38"/>
        <end position="92"/>
    </location>
</feature>
<evidence type="ECO:0000256" key="2">
    <source>
        <dbReference type="ARBA" id="ARBA00022598"/>
    </source>
</evidence>
<comment type="subcellular location">
    <subcellularLocation>
        <location evidence="10 11">Cytoplasm</location>
    </subcellularLocation>
</comment>
<keyword evidence="5 10" id="KW-0067">ATP-binding</keyword>
<keyword evidence="16" id="KW-1185">Reference proteome</keyword>
<dbReference type="GO" id="GO:0005737">
    <property type="term" value="C:cytoplasm"/>
    <property type="evidence" value="ECO:0007669"/>
    <property type="project" value="UniProtKB-SubCell"/>
</dbReference>
<evidence type="ECO:0000259" key="12">
    <source>
        <dbReference type="Pfam" id="PF01225"/>
    </source>
</evidence>
<reference evidence="15 16" key="1">
    <citation type="journal article" date="2018" name="Int. J. Syst. Evol. Microbiol.">
        <title>Mesosutterella multiformis gen. nov., sp. nov., a member of the family Sutterellaceae and Sutterella megalosphaeroides sp. nov., isolated from human faeces.</title>
        <authorList>
            <person name="Sakamoto M."/>
            <person name="Ikeyama N."/>
            <person name="Kunihiro T."/>
            <person name="Iino T."/>
            <person name="Yuki M."/>
            <person name="Ohkuma M."/>
        </authorList>
    </citation>
    <scope>NUCLEOTIDE SEQUENCE [LARGE SCALE GENOMIC DNA]</scope>
    <source>
        <strain evidence="15 16">6FBBBH3</strain>
    </source>
</reference>
<proteinExistence type="inferred from homology"/>
<dbReference type="SUPFAM" id="SSF53244">
    <property type="entry name" value="MurD-like peptide ligases, peptide-binding domain"/>
    <property type="match status" value="1"/>
</dbReference>
<dbReference type="InterPro" id="IPR005863">
    <property type="entry name" value="UDP-N-AcMur_synth"/>
</dbReference>
<evidence type="ECO:0000256" key="8">
    <source>
        <dbReference type="ARBA" id="ARBA00023306"/>
    </source>
</evidence>
<dbReference type="Gene3D" id="3.90.190.20">
    <property type="entry name" value="Mur ligase, C-terminal domain"/>
    <property type="match status" value="1"/>
</dbReference>
<dbReference type="SUPFAM" id="SSF53623">
    <property type="entry name" value="MurD-like peptide ligases, catalytic domain"/>
    <property type="match status" value="1"/>
</dbReference>
<dbReference type="HAMAP" id="MF_02019">
    <property type="entry name" value="MurF"/>
    <property type="match status" value="1"/>
</dbReference>
<comment type="catalytic activity">
    <reaction evidence="10 11">
        <text>D-alanyl-D-alanine + UDP-N-acetyl-alpha-D-muramoyl-L-alanyl-gamma-D-glutamyl-meso-2,6-diaminopimelate + ATP = UDP-N-acetyl-alpha-D-muramoyl-L-alanyl-gamma-D-glutamyl-meso-2,6-diaminopimeloyl-D-alanyl-D-alanine + ADP + phosphate + H(+)</text>
        <dbReference type="Rhea" id="RHEA:28374"/>
        <dbReference type="ChEBI" id="CHEBI:15378"/>
        <dbReference type="ChEBI" id="CHEBI:30616"/>
        <dbReference type="ChEBI" id="CHEBI:43474"/>
        <dbReference type="ChEBI" id="CHEBI:57822"/>
        <dbReference type="ChEBI" id="CHEBI:61386"/>
        <dbReference type="ChEBI" id="CHEBI:83905"/>
        <dbReference type="ChEBI" id="CHEBI:456216"/>
        <dbReference type="EC" id="6.3.2.10"/>
    </reaction>
</comment>
<dbReference type="Proteomes" id="UP000271003">
    <property type="component" value="Chromosome"/>
</dbReference>
<keyword evidence="6 10" id="KW-0133">Cell shape</keyword>
<gene>
    <name evidence="10 15" type="primary">murF</name>
    <name evidence="15" type="ORF">SUTMEG_03920</name>
</gene>
<evidence type="ECO:0000256" key="9">
    <source>
        <dbReference type="ARBA" id="ARBA00023316"/>
    </source>
</evidence>
<evidence type="ECO:0000259" key="14">
    <source>
        <dbReference type="Pfam" id="PF08245"/>
    </source>
</evidence>
<dbReference type="Pfam" id="PF08245">
    <property type="entry name" value="Mur_ligase_M"/>
    <property type="match status" value="1"/>
</dbReference>
<keyword evidence="9 10" id="KW-0961">Cell wall biogenesis/degradation</keyword>
<dbReference type="Pfam" id="PF01225">
    <property type="entry name" value="Mur_ligase"/>
    <property type="match status" value="1"/>
</dbReference>
<dbReference type="Gene3D" id="3.40.1190.10">
    <property type="entry name" value="Mur-like, catalytic domain"/>
    <property type="match status" value="1"/>
</dbReference>
<comment type="similarity">
    <text evidence="10">Belongs to the MurCDEF family. MurF subfamily.</text>
</comment>
<evidence type="ECO:0000256" key="3">
    <source>
        <dbReference type="ARBA" id="ARBA00022618"/>
    </source>
</evidence>
<name>A0A2Z6I7S0_9BURK</name>
<dbReference type="InterPro" id="IPR035911">
    <property type="entry name" value="MurE/MurF_N"/>
</dbReference>
<dbReference type="RefSeq" id="WP_170143795.1">
    <property type="nucleotide sequence ID" value="NZ_AP018786.1"/>
</dbReference>
<keyword evidence="1 10" id="KW-0963">Cytoplasm</keyword>
<dbReference type="InterPro" id="IPR013221">
    <property type="entry name" value="Mur_ligase_cen"/>
</dbReference>
<evidence type="ECO:0000256" key="11">
    <source>
        <dbReference type="RuleBase" id="RU004136"/>
    </source>
</evidence>
<dbReference type="InterPro" id="IPR000713">
    <property type="entry name" value="Mur_ligase_N"/>
</dbReference>
<feature type="domain" description="Mur ligase central" evidence="14">
    <location>
        <begin position="118"/>
        <end position="313"/>
    </location>
</feature>
<keyword evidence="4 10" id="KW-0547">Nucleotide-binding</keyword>
<dbReference type="GO" id="GO:0008360">
    <property type="term" value="P:regulation of cell shape"/>
    <property type="evidence" value="ECO:0007669"/>
    <property type="project" value="UniProtKB-KW"/>
</dbReference>
<dbReference type="Gene3D" id="3.40.1390.10">
    <property type="entry name" value="MurE/MurF, N-terminal domain"/>
    <property type="match status" value="1"/>
</dbReference>
<keyword evidence="8 10" id="KW-0131">Cell cycle</keyword>
<dbReference type="InterPro" id="IPR036565">
    <property type="entry name" value="Mur-like_cat_sf"/>
</dbReference>
<evidence type="ECO:0000256" key="4">
    <source>
        <dbReference type="ARBA" id="ARBA00022741"/>
    </source>
</evidence>
<dbReference type="NCBIfam" id="TIGR01143">
    <property type="entry name" value="murF"/>
    <property type="match status" value="1"/>
</dbReference>
<evidence type="ECO:0000313" key="15">
    <source>
        <dbReference type="EMBL" id="BBF22501.1"/>
    </source>
</evidence>
<dbReference type="EC" id="6.3.2.10" evidence="10 11"/>
<dbReference type="GO" id="GO:0051301">
    <property type="term" value="P:cell division"/>
    <property type="evidence" value="ECO:0007669"/>
    <property type="project" value="UniProtKB-KW"/>
</dbReference>
<evidence type="ECO:0000256" key="6">
    <source>
        <dbReference type="ARBA" id="ARBA00022960"/>
    </source>
</evidence>
<dbReference type="GO" id="GO:0071555">
    <property type="term" value="P:cell wall organization"/>
    <property type="evidence" value="ECO:0007669"/>
    <property type="project" value="UniProtKB-KW"/>
</dbReference>
<dbReference type="Pfam" id="PF02875">
    <property type="entry name" value="Mur_ligase_C"/>
    <property type="match status" value="1"/>
</dbReference>
<comment type="function">
    <text evidence="10 11">Involved in cell wall formation. Catalyzes the final step in the synthesis of UDP-N-acetylmuramoyl-pentapeptide, the precursor of murein.</text>
</comment>
<dbReference type="SUPFAM" id="SSF63418">
    <property type="entry name" value="MurE/MurF N-terminal domain"/>
    <property type="match status" value="1"/>
</dbReference>
<evidence type="ECO:0000256" key="1">
    <source>
        <dbReference type="ARBA" id="ARBA00022490"/>
    </source>
</evidence>
<organism evidence="15 16">
    <name type="scientific">Sutterella megalosphaeroides</name>
    <dbReference type="NCBI Taxonomy" id="2494234"/>
    <lineage>
        <taxon>Bacteria</taxon>
        <taxon>Pseudomonadati</taxon>
        <taxon>Pseudomonadota</taxon>
        <taxon>Betaproteobacteria</taxon>
        <taxon>Burkholderiales</taxon>
        <taxon>Sutterellaceae</taxon>
        <taxon>Sutterella</taxon>
    </lineage>
</organism>
<evidence type="ECO:0000256" key="7">
    <source>
        <dbReference type="ARBA" id="ARBA00022984"/>
    </source>
</evidence>
<dbReference type="InterPro" id="IPR051046">
    <property type="entry name" value="MurCDEF_CellWall_CoF430Synth"/>
</dbReference>
<dbReference type="GO" id="GO:0047480">
    <property type="term" value="F:UDP-N-acetylmuramoyl-tripeptide-D-alanyl-D-alanine ligase activity"/>
    <property type="evidence" value="ECO:0007669"/>
    <property type="project" value="UniProtKB-UniRule"/>
</dbReference>
<comment type="pathway">
    <text evidence="10 11">Cell wall biogenesis; peptidoglycan biosynthesis.</text>
</comment>
<dbReference type="KEGG" id="sutt:SUTMEG_03920"/>
<dbReference type="GO" id="GO:0008766">
    <property type="term" value="F:UDP-N-acetylmuramoylalanyl-D-glutamyl-2,6-diaminopimelate-D-alanyl-D-alanine ligase activity"/>
    <property type="evidence" value="ECO:0007669"/>
    <property type="project" value="RHEA"/>
</dbReference>
<keyword evidence="3 10" id="KW-0132">Cell division</keyword>
<keyword evidence="7 10" id="KW-0573">Peptidoglycan synthesis</keyword>
<dbReference type="GO" id="GO:0005524">
    <property type="term" value="F:ATP binding"/>
    <property type="evidence" value="ECO:0007669"/>
    <property type="project" value="UniProtKB-UniRule"/>
</dbReference>
<dbReference type="InterPro" id="IPR004101">
    <property type="entry name" value="Mur_ligase_C"/>
</dbReference>
<feature type="domain" description="Mur ligase C-terminal" evidence="13">
    <location>
        <begin position="342"/>
        <end position="443"/>
    </location>
</feature>
<dbReference type="EMBL" id="AP018786">
    <property type="protein sequence ID" value="BBF22501.1"/>
    <property type="molecule type" value="Genomic_DNA"/>
</dbReference>
<keyword evidence="2 10" id="KW-0436">Ligase</keyword>
<evidence type="ECO:0000259" key="13">
    <source>
        <dbReference type="Pfam" id="PF02875"/>
    </source>
</evidence>
<dbReference type="UniPathway" id="UPA00219"/>
<dbReference type="InterPro" id="IPR036615">
    <property type="entry name" value="Mur_ligase_C_dom_sf"/>
</dbReference>
<feature type="binding site" evidence="10">
    <location>
        <begin position="120"/>
        <end position="126"/>
    </location>
    <ligand>
        <name>ATP</name>
        <dbReference type="ChEBI" id="CHEBI:30616"/>
    </ligand>
</feature>
<dbReference type="PANTHER" id="PTHR43024:SF1">
    <property type="entry name" value="UDP-N-ACETYLMURAMOYL-TRIPEPTIDE--D-ALANYL-D-ALANINE LIGASE"/>
    <property type="match status" value="1"/>
</dbReference>
<evidence type="ECO:0000256" key="10">
    <source>
        <dbReference type="HAMAP-Rule" id="MF_02019"/>
    </source>
</evidence>
<dbReference type="GO" id="GO:0009252">
    <property type="term" value="P:peptidoglycan biosynthetic process"/>
    <property type="evidence" value="ECO:0007669"/>
    <property type="project" value="UniProtKB-UniRule"/>
</dbReference>
<accession>A0A2Z6I7S0</accession>
<dbReference type="AlphaFoldDB" id="A0A2Z6I7S0"/>
<evidence type="ECO:0000256" key="5">
    <source>
        <dbReference type="ARBA" id="ARBA00022840"/>
    </source>
</evidence>
<sequence length="485" mass="51556">MSSVQRLGLDALWIKEALEAVEGLLLKAPETLPEGAIDAVLSDSRRAGPGTLFVALPGERFDGHDFVADVARRGATAALVARPVDADIAQFVVADTVEAYGAIAARYRRELGARIVAVAGSNGKTTTTQMVAAIMRAAHGDRTASTAGNFNNHVGVPQTLLSFPRGTEYAVVEAGMNHPGELARLADWIRPDTVLLTNAQREHQEFLAGVRETAWENGLAVAALPDSGFAVYPSDDASCDVWASIARARGVRALTFATDPAVKADARMTLDERGDAVLRFSDRTPGGAACLVFPFGMAGEHNRHNAAGAALAARTLGLPDSAIVEALTNFRALRGRGAAIRTEDGSDITIYDEAYNANPDSMKAAMRILVEDPSPAKVFLMGDMGEVGKDGPACHAEVGAYARELGLTLWTCGELSQYAAEACGERARRFATVAELLEHLTELPASKAAFTVKASHSMGFDRVVARLLELHARRDDAPRNPTNEN</sequence>
<evidence type="ECO:0000313" key="16">
    <source>
        <dbReference type="Proteomes" id="UP000271003"/>
    </source>
</evidence>
<dbReference type="PANTHER" id="PTHR43024">
    <property type="entry name" value="UDP-N-ACETYLMURAMOYL-TRIPEPTIDE--D-ALANYL-D-ALANINE LIGASE"/>
    <property type="match status" value="1"/>
</dbReference>
<protein>
    <recommendedName>
        <fullName evidence="10 11">UDP-N-acetylmuramoyl-tripeptide--D-alanyl-D-alanine ligase</fullName>
        <ecNumber evidence="10 11">6.3.2.10</ecNumber>
    </recommendedName>
    <alternativeName>
        <fullName evidence="10">D-alanyl-D-alanine-adding enzyme</fullName>
    </alternativeName>
</protein>